<evidence type="ECO:0000313" key="3">
    <source>
        <dbReference type="Proteomes" id="UP001050975"/>
    </source>
</evidence>
<comment type="caution">
    <text evidence="2">The sequence shown here is derived from an EMBL/GenBank/DDBJ whole genome shotgun (WGS) entry which is preliminary data.</text>
</comment>
<feature type="compositionally biased region" description="Basic and acidic residues" evidence="1">
    <location>
        <begin position="13"/>
        <end position="23"/>
    </location>
</feature>
<evidence type="ECO:0000313" key="2">
    <source>
        <dbReference type="EMBL" id="GET39088.1"/>
    </source>
</evidence>
<feature type="region of interest" description="Disordered" evidence="1">
    <location>
        <begin position="1"/>
        <end position="33"/>
    </location>
</feature>
<sequence length="33" mass="3523">MILETGSGLTQKNKGDMKSREIDASPLFLAPCA</sequence>
<dbReference type="Proteomes" id="UP001050975">
    <property type="component" value="Unassembled WGS sequence"/>
</dbReference>
<dbReference type="AlphaFoldDB" id="A0AAV3XCF5"/>
<evidence type="ECO:0000256" key="1">
    <source>
        <dbReference type="SAM" id="MobiDB-lite"/>
    </source>
</evidence>
<dbReference type="EMBL" id="BLAY01000058">
    <property type="protein sequence ID" value="GET39088.1"/>
    <property type="molecule type" value="Genomic_DNA"/>
</dbReference>
<accession>A0AAV3XCF5</accession>
<name>A0AAV3XCF5_9CYAN</name>
<protein>
    <submittedName>
        <fullName evidence="2">Uncharacterized protein</fullName>
    </submittedName>
</protein>
<reference evidence="2" key="1">
    <citation type="submission" date="2019-10" db="EMBL/GenBank/DDBJ databases">
        <title>Draft genome sequece of Microseira wollei NIES-4236.</title>
        <authorList>
            <person name="Yamaguchi H."/>
            <person name="Suzuki S."/>
            <person name="Kawachi M."/>
        </authorList>
    </citation>
    <scope>NUCLEOTIDE SEQUENCE</scope>
    <source>
        <strain evidence="2">NIES-4236</strain>
    </source>
</reference>
<gene>
    <name evidence="2" type="ORF">MiSe_38490</name>
</gene>
<keyword evidence="3" id="KW-1185">Reference proteome</keyword>
<organism evidence="2 3">
    <name type="scientific">Microseira wollei NIES-4236</name>
    <dbReference type="NCBI Taxonomy" id="2530354"/>
    <lineage>
        <taxon>Bacteria</taxon>
        <taxon>Bacillati</taxon>
        <taxon>Cyanobacteriota</taxon>
        <taxon>Cyanophyceae</taxon>
        <taxon>Oscillatoriophycideae</taxon>
        <taxon>Aerosakkonematales</taxon>
        <taxon>Aerosakkonemataceae</taxon>
        <taxon>Microseira</taxon>
    </lineage>
</organism>
<proteinExistence type="predicted"/>